<dbReference type="Proteomes" id="UP000291838">
    <property type="component" value="Unassembled WGS sequence"/>
</dbReference>
<dbReference type="PANTHER" id="PTHR37313:SF4">
    <property type="entry name" value="CONSERVED MEMBRANE PROTEIN-RELATED"/>
    <property type="match status" value="1"/>
</dbReference>
<proteinExistence type="inferred from homology"/>
<gene>
    <name evidence="2" type="ORF">EUA06_20370</name>
</gene>
<protein>
    <submittedName>
        <fullName evidence="2">DUF881 domain-containing protein</fullName>
    </submittedName>
</protein>
<evidence type="ECO:0000256" key="1">
    <source>
        <dbReference type="ARBA" id="ARBA00009108"/>
    </source>
</evidence>
<dbReference type="Pfam" id="PF05949">
    <property type="entry name" value="DUF881"/>
    <property type="match status" value="1"/>
</dbReference>
<dbReference type="PANTHER" id="PTHR37313">
    <property type="entry name" value="UPF0749 PROTEIN RV1825"/>
    <property type="match status" value="1"/>
</dbReference>
<evidence type="ECO:0000313" key="2">
    <source>
        <dbReference type="EMBL" id="RYB88640.1"/>
    </source>
</evidence>
<dbReference type="GO" id="GO:0005886">
    <property type="term" value="C:plasma membrane"/>
    <property type="evidence" value="ECO:0007669"/>
    <property type="project" value="TreeGrafter"/>
</dbReference>
<keyword evidence="3" id="KW-1185">Reference proteome</keyword>
<dbReference type="AlphaFoldDB" id="A0A4Q2RIV7"/>
<accession>A0A4Q2RIV7</accession>
<comment type="caution">
    <text evidence="2">The sequence shown here is derived from an EMBL/GenBank/DDBJ whole genome shotgun (WGS) entry which is preliminary data.</text>
</comment>
<dbReference type="RefSeq" id="WP_129479200.1">
    <property type="nucleotide sequence ID" value="NZ_SDWS01000012.1"/>
</dbReference>
<sequence>MSPQPHSSPGRRRAWRVATPLVVLVSGTLFGVSAQQSDGLDLRGGRLTDLASVVRAERDEAGDLTAEVASLNAEVEALSSGLGDRSVARVQEKIATLVDPAGLTEKAGAAVQVTLDDASFEARAAYEDDPNDLIVHQQDIQAVANAMWNAGAVAVTIQGQRLISTTGIKCEGNQVTLHGLPYSPPYVIVGIGDPAQLQAELTIDPTLAIYRTYTTIPGGGVLWEMTELETAVAPAYTGLLDLTYATPMPE</sequence>
<evidence type="ECO:0000313" key="3">
    <source>
        <dbReference type="Proteomes" id="UP000291838"/>
    </source>
</evidence>
<reference evidence="2 3" key="1">
    <citation type="submission" date="2019-01" db="EMBL/GenBank/DDBJ databases">
        <title>Novel species of Nocardioides.</title>
        <authorList>
            <person name="Liu Q."/>
            <person name="Xin Y.-H."/>
        </authorList>
    </citation>
    <scope>NUCLEOTIDE SEQUENCE [LARGE SCALE GENOMIC DNA]</scope>
    <source>
        <strain evidence="2 3">HLT3-15</strain>
    </source>
</reference>
<dbReference type="OrthoDB" id="3214641at2"/>
<dbReference type="EMBL" id="SDWS01000012">
    <property type="protein sequence ID" value="RYB88640.1"/>
    <property type="molecule type" value="Genomic_DNA"/>
</dbReference>
<name>A0A4Q2RIV7_9ACTN</name>
<dbReference type="InterPro" id="IPR010273">
    <property type="entry name" value="DUF881"/>
</dbReference>
<organism evidence="2 3">
    <name type="scientific">Nocardioides glacieisoli</name>
    <dbReference type="NCBI Taxonomy" id="1168730"/>
    <lineage>
        <taxon>Bacteria</taxon>
        <taxon>Bacillati</taxon>
        <taxon>Actinomycetota</taxon>
        <taxon>Actinomycetes</taxon>
        <taxon>Propionibacteriales</taxon>
        <taxon>Nocardioidaceae</taxon>
        <taxon>Nocardioides</taxon>
    </lineage>
</organism>
<comment type="similarity">
    <text evidence="1">Belongs to the UPF0749 family.</text>
</comment>
<dbReference type="Gene3D" id="3.30.70.1880">
    <property type="entry name" value="Protein of unknown function DUF881"/>
    <property type="match status" value="1"/>
</dbReference>